<organism evidence="3 4">
    <name type="scientific">Thalassomonas viridans</name>
    <dbReference type="NCBI Taxonomy" id="137584"/>
    <lineage>
        <taxon>Bacteria</taxon>
        <taxon>Pseudomonadati</taxon>
        <taxon>Pseudomonadota</taxon>
        <taxon>Gammaproteobacteria</taxon>
        <taxon>Alteromonadales</taxon>
        <taxon>Colwelliaceae</taxon>
        <taxon>Thalassomonas</taxon>
    </lineage>
</organism>
<dbReference type="AlphaFoldDB" id="A0AAF0C7I3"/>
<reference evidence="3 4" key="1">
    <citation type="journal article" date="2015" name="Genome Announc.">
        <title>Draft Genome Sequences of Marine Isolates of Thalassomonas viridans and Thalassomonas actiniarum.</title>
        <authorList>
            <person name="Olonade I."/>
            <person name="van Zyl L.J."/>
            <person name="Trindade M."/>
        </authorList>
    </citation>
    <scope>NUCLEOTIDE SEQUENCE [LARGE SCALE GENOMIC DNA]</scope>
    <source>
        <strain evidence="3 4">XOM25</strain>
    </source>
</reference>
<evidence type="ECO:0000313" key="4">
    <source>
        <dbReference type="Proteomes" id="UP000032352"/>
    </source>
</evidence>
<gene>
    <name evidence="3" type="ORF">SG34_020450</name>
</gene>
<evidence type="ECO:0000256" key="1">
    <source>
        <dbReference type="SAM" id="MobiDB-lite"/>
    </source>
</evidence>
<evidence type="ECO:0008006" key="5">
    <source>
        <dbReference type="Google" id="ProtNLM"/>
    </source>
</evidence>
<dbReference type="RefSeq" id="WP_044837011.1">
    <property type="nucleotide sequence ID" value="NZ_CP059733.1"/>
</dbReference>
<sequence>MKKIEKNSPNLLLPLTLLLGSSLVSVNSFADSLDLAYGELEQHVELQNQTLLLKPSGLSLYFSHDLNPDWNISVFYQSMSDDKNADNQLDVELDLNTYGGNVNYYRDKWYFSAGLSVADDEQNIRSGTIRSAGSDEDTSAVSVSTSLGYGDSQGNWLYDLSLGLQYSDWEIDTRNTLPANNPPPGENPPPGGNVQVMESTTSDNSLSVNTSVSLGHYWSLADNRGVLAGAMLSWSYIVSGDAVSDSQASGGSRLGGEGGRNPGGRSRGSRTGGATSLFATSGDDNYGQLLMYVSYDINSSWSLSLDTAREIASDYSEQSWSLNLGYVF</sequence>
<dbReference type="Proteomes" id="UP000032352">
    <property type="component" value="Chromosome"/>
</dbReference>
<dbReference type="SUPFAM" id="SSF103515">
    <property type="entry name" value="Autotransporter"/>
    <property type="match status" value="1"/>
</dbReference>
<feature type="chain" id="PRO_5042029540" description="Autotransporter domain-containing protein" evidence="2">
    <location>
        <begin position="31"/>
        <end position="328"/>
    </location>
</feature>
<dbReference type="Gene3D" id="2.40.128.130">
    <property type="entry name" value="Autotransporter beta-domain"/>
    <property type="match status" value="1"/>
</dbReference>
<protein>
    <recommendedName>
        <fullName evidence="5">Autotransporter domain-containing protein</fullName>
    </recommendedName>
</protein>
<feature type="compositionally biased region" description="Pro residues" evidence="1">
    <location>
        <begin position="180"/>
        <end position="191"/>
    </location>
</feature>
<reference evidence="3 4" key="2">
    <citation type="journal article" date="2022" name="Mar. Drugs">
        <title>Bioassay-Guided Fractionation Leads to the Detection of Cholic Acid Generated by the Rare Thalassomonas sp.</title>
        <authorList>
            <person name="Pheiffer F."/>
            <person name="Schneider Y.K."/>
            <person name="Hansen E.H."/>
            <person name="Andersen J.H."/>
            <person name="Isaksson J."/>
            <person name="Busche T."/>
            <person name="R C."/>
            <person name="Kalinowski J."/>
            <person name="Zyl L.V."/>
            <person name="Trindade M."/>
        </authorList>
    </citation>
    <scope>NUCLEOTIDE SEQUENCE [LARGE SCALE GENOMIC DNA]</scope>
    <source>
        <strain evidence="3 4">XOM25</strain>
    </source>
</reference>
<keyword evidence="4" id="KW-1185">Reference proteome</keyword>
<feature type="compositionally biased region" description="Gly residues" evidence="1">
    <location>
        <begin position="252"/>
        <end position="266"/>
    </location>
</feature>
<keyword evidence="2" id="KW-0732">Signal</keyword>
<feature type="compositionally biased region" description="Polar residues" evidence="1">
    <location>
        <begin position="196"/>
        <end position="205"/>
    </location>
</feature>
<dbReference type="EMBL" id="CP059733">
    <property type="protein sequence ID" value="WDE03733.1"/>
    <property type="molecule type" value="Genomic_DNA"/>
</dbReference>
<feature type="region of interest" description="Disordered" evidence="1">
    <location>
        <begin position="173"/>
        <end position="205"/>
    </location>
</feature>
<proteinExistence type="predicted"/>
<dbReference type="KEGG" id="tvd:SG34_020450"/>
<feature type="signal peptide" evidence="2">
    <location>
        <begin position="1"/>
        <end position="30"/>
    </location>
</feature>
<evidence type="ECO:0000256" key="2">
    <source>
        <dbReference type="SAM" id="SignalP"/>
    </source>
</evidence>
<accession>A0AAF0C7I3</accession>
<dbReference type="InterPro" id="IPR036709">
    <property type="entry name" value="Autotransporte_beta_dom_sf"/>
</dbReference>
<evidence type="ECO:0000313" key="3">
    <source>
        <dbReference type="EMBL" id="WDE03733.1"/>
    </source>
</evidence>
<feature type="region of interest" description="Disordered" evidence="1">
    <location>
        <begin position="247"/>
        <end position="276"/>
    </location>
</feature>
<name>A0AAF0C7I3_9GAMM</name>